<dbReference type="Pfam" id="PF03209">
    <property type="entry name" value="PUCC"/>
    <property type="match status" value="1"/>
</dbReference>
<feature type="transmembrane region" description="Helical" evidence="6">
    <location>
        <begin position="413"/>
        <end position="437"/>
    </location>
</feature>
<feature type="transmembrane region" description="Helical" evidence="6">
    <location>
        <begin position="247"/>
        <end position="265"/>
    </location>
</feature>
<dbReference type="InterPro" id="IPR020846">
    <property type="entry name" value="MFS_dom"/>
</dbReference>
<feature type="transmembrane region" description="Helical" evidence="6">
    <location>
        <begin position="21"/>
        <end position="45"/>
    </location>
</feature>
<feature type="transmembrane region" description="Helical" evidence="6">
    <location>
        <begin position="380"/>
        <end position="407"/>
    </location>
</feature>
<dbReference type="SUPFAM" id="SSF103473">
    <property type="entry name" value="MFS general substrate transporter"/>
    <property type="match status" value="1"/>
</dbReference>
<feature type="transmembrane region" description="Helical" evidence="6">
    <location>
        <begin position="94"/>
        <end position="116"/>
    </location>
</feature>
<feature type="transmembrane region" description="Helical" evidence="6">
    <location>
        <begin position="192"/>
        <end position="214"/>
    </location>
</feature>
<accession>A0ABZ0PPD5</accession>
<gene>
    <name evidence="8" type="ORF">R9Z33_12120</name>
</gene>
<dbReference type="InterPro" id="IPR036259">
    <property type="entry name" value="MFS_trans_sf"/>
</dbReference>
<dbReference type="PROSITE" id="PS50850">
    <property type="entry name" value="MFS"/>
    <property type="match status" value="1"/>
</dbReference>
<evidence type="ECO:0000256" key="3">
    <source>
        <dbReference type="ARBA" id="ARBA00022692"/>
    </source>
</evidence>
<name>A0ABZ0PPD5_9PROT</name>
<dbReference type="Proteomes" id="UP001305521">
    <property type="component" value="Chromosome"/>
</dbReference>
<evidence type="ECO:0000256" key="4">
    <source>
        <dbReference type="ARBA" id="ARBA00022989"/>
    </source>
</evidence>
<evidence type="ECO:0000259" key="7">
    <source>
        <dbReference type="PROSITE" id="PS50850"/>
    </source>
</evidence>
<feature type="transmembrane region" description="Helical" evidence="6">
    <location>
        <begin position="57"/>
        <end position="74"/>
    </location>
</feature>
<reference evidence="8 9" key="1">
    <citation type="submission" date="2023-11" db="EMBL/GenBank/DDBJ databases">
        <title>Arctic aerobic anoxygenic photoheterotroph Sediminicoccus rosea KRV36 adapts its photosynthesis to long days of polar summer.</title>
        <authorList>
            <person name="Tomasch J."/>
            <person name="Kopejtka K."/>
            <person name="Bily T."/>
            <person name="Gardiner A.T."/>
            <person name="Gardian Z."/>
            <person name="Shivaramu S."/>
            <person name="Koblizek M."/>
            <person name="Engelhardt F."/>
            <person name="Kaftan D."/>
        </authorList>
    </citation>
    <scope>NUCLEOTIDE SEQUENCE [LARGE SCALE GENOMIC DNA]</scope>
    <source>
        <strain evidence="8 9">R-30</strain>
    </source>
</reference>
<protein>
    <submittedName>
        <fullName evidence="8">BCD family MFS transporter</fullName>
    </submittedName>
</protein>
<feature type="transmembrane region" description="Helical" evidence="6">
    <location>
        <begin position="318"/>
        <end position="339"/>
    </location>
</feature>
<dbReference type="EMBL" id="CP137852">
    <property type="protein sequence ID" value="WPB87598.1"/>
    <property type="molecule type" value="Genomic_DNA"/>
</dbReference>
<keyword evidence="3 6" id="KW-0812">Transmembrane</keyword>
<feature type="transmembrane region" description="Helical" evidence="6">
    <location>
        <begin position="345"/>
        <end position="368"/>
    </location>
</feature>
<feature type="transmembrane region" description="Helical" evidence="6">
    <location>
        <begin position="122"/>
        <end position="149"/>
    </location>
</feature>
<dbReference type="InterPro" id="IPR004896">
    <property type="entry name" value="PucC-rel"/>
</dbReference>
<comment type="similarity">
    <text evidence="2">Belongs to the PucC family.</text>
</comment>
<evidence type="ECO:0000313" key="8">
    <source>
        <dbReference type="EMBL" id="WPB87598.1"/>
    </source>
</evidence>
<evidence type="ECO:0000256" key="6">
    <source>
        <dbReference type="SAM" id="Phobius"/>
    </source>
</evidence>
<evidence type="ECO:0000256" key="2">
    <source>
        <dbReference type="ARBA" id="ARBA00008412"/>
    </source>
</evidence>
<keyword evidence="9" id="KW-1185">Reference proteome</keyword>
<organism evidence="8 9">
    <name type="scientific">Sediminicoccus rosea</name>
    <dbReference type="NCBI Taxonomy" id="1225128"/>
    <lineage>
        <taxon>Bacteria</taxon>
        <taxon>Pseudomonadati</taxon>
        <taxon>Pseudomonadota</taxon>
        <taxon>Alphaproteobacteria</taxon>
        <taxon>Acetobacterales</taxon>
        <taxon>Roseomonadaceae</taxon>
        <taxon>Sediminicoccus</taxon>
    </lineage>
</organism>
<proteinExistence type="inferred from homology"/>
<dbReference type="CDD" id="cd06176">
    <property type="entry name" value="MFS_BCD_PucC-like"/>
    <property type="match status" value="1"/>
</dbReference>
<keyword evidence="5 6" id="KW-0472">Membrane</keyword>
<feature type="transmembrane region" description="Helical" evidence="6">
    <location>
        <begin position="285"/>
        <end position="306"/>
    </location>
</feature>
<evidence type="ECO:0000313" key="9">
    <source>
        <dbReference type="Proteomes" id="UP001305521"/>
    </source>
</evidence>
<keyword evidence="4 6" id="KW-1133">Transmembrane helix</keyword>
<comment type="subcellular location">
    <subcellularLocation>
        <location evidence="1">Membrane</location>
        <topology evidence="1">Multi-pass membrane protein</topology>
    </subcellularLocation>
</comment>
<sequence length="453" mass="46693">MMRLGATDARLQAKAHRRSEAGLSWISIVRLGLVQTALGAIIVLTTSTLNRVMVVEYALPAMLPGILVAIHHAVQMLRPRLGYGSDMGVRRTPWIIGGMAVLALGGVTAAGAVALMSLSLGWGVALAALGFFLVGLGVGAAGTSLLAMLASMVEPERRAPAATILWVMMIVGFAVTAGVAGKLLDPFSPLRLVAVTGGVSLVAFLLACVALIGIERGARAPVAHEGERPAFSAVLREVWADPAARRFTIFVFISMLAYSAADLVLEPFAGEVFGRSIGQSTALAGMQNGGTLGGMVIMAIFGSGLFGQRLASLRGWTVWGCIASAAALVALAFAPRLVAHVPLEVLYIGLGLANGAFAAAAIASMMQLAGAARTGTRMGLWGAAQAIAFALGGFGGTVICDLARWMLGSASQAYAAVFLGEAALFLLSALIATRLAVPRLAQLRMTPMKEAIS</sequence>
<dbReference type="PANTHER" id="PTHR23538:SF1">
    <property type="entry name" value="44.5 KD BACTERIOCHLOROPHYLL SYNTHASE SUBUNIT"/>
    <property type="match status" value="1"/>
</dbReference>
<dbReference type="PANTHER" id="PTHR23538">
    <property type="entry name" value="44.5 KD BACTERIOCHLOROPHYLL SYNTHASE SUBUNIT"/>
    <property type="match status" value="1"/>
</dbReference>
<evidence type="ECO:0000256" key="5">
    <source>
        <dbReference type="ARBA" id="ARBA00023136"/>
    </source>
</evidence>
<dbReference type="Gene3D" id="1.20.1250.20">
    <property type="entry name" value="MFS general substrate transporter like domains"/>
    <property type="match status" value="1"/>
</dbReference>
<feature type="transmembrane region" description="Helical" evidence="6">
    <location>
        <begin position="161"/>
        <end position="180"/>
    </location>
</feature>
<dbReference type="InterPro" id="IPR026036">
    <property type="entry name" value="PucC"/>
</dbReference>
<dbReference type="PIRSF" id="PIRSF016565">
    <property type="entry name" value="PucC"/>
    <property type="match status" value="1"/>
</dbReference>
<dbReference type="RefSeq" id="WP_318651550.1">
    <property type="nucleotide sequence ID" value="NZ_CP137852.1"/>
</dbReference>
<evidence type="ECO:0000256" key="1">
    <source>
        <dbReference type="ARBA" id="ARBA00004141"/>
    </source>
</evidence>
<feature type="domain" description="Major facilitator superfamily (MFS) profile" evidence="7">
    <location>
        <begin position="25"/>
        <end position="440"/>
    </location>
</feature>